<dbReference type="EMBL" id="LVLJ01003787">
    <property type="protein sequence ID" value="OAE19747.1"/>
    <property type="molecule type" value="Genomic_DNA"/>
</dbReference>
<evidence type="ECO:0000256" key="1">
    <source>
        <dbReference type="SAM" id="MobiDB-lite"/>
    </source>
</evidence>
<feature type="compositionally biased region" description="Basic and acidic residues" evidence="1">
    <location>
        <begin position="246"/>
        <end position="256"/>
    </location>
</feature>
<feature type="compositionally biased region" description="Basic and acidic residues" evidence="1">
    <location>
        <begin position="89"/>
        <end position="158"/>
    </location>
</feature>
<name>A0A176VGN3_MARPO</name>
<feature type="region of interest" description="Disordered" evidence="1">
    <location>
        <begin position="89"/>
        <end position="256"/>
    </location>
</feature>
<dbReference type="Proteomes" id="UP000077202">
    <property type="component" value="Unassembled WGS sequence"/>
</dbReference>
<proteinExistence type="predicted"/>
<feature type="compositionally biased region" description="Basic and acidic residues" evidence="1">
    <location>
        <begin position="171"/>
        <end position="183"/>
    </location>
</feature>
<protein>
    <submittedName>
        <fullName evidence="2">Uncharacterized protein</fullName>
    </submittedName>
</protein>
<sequence>MGIIDREWKQIISNEIICIPTSVGVNDGRFPSQEESHPFRRKHRISRILAFIYLGGLVCQGRVRCRHVRSEFRLHRRRSQNRLAHCRDAAARVEARGPRAEKKSERERKREGKEKQEGKEEIKTARKEGRRKETRRNQREEDGGFNRASERVRERAPEAEAEAARTGAGRKGGEERRGEERRAKGGAGADGRARPRSVPAGVKNVANQIEGRGGRRGQDPVGIRARGRRRRAPNAASLGWSSDTVTLERARSAFNP</sequence>
<reference evidence="2" key="1">
    <citation type="submission" date="2016-03" db="EMBL/GenBank/DDBJ databases">
        <title>Mechanisms controlling the formation of the plant cell surface in tip-growing cells are functionally conserved among land plants.</title>
        <authorList>
            <person name="Honkanen S."/>
            <person name="Jones V.A."/>
            <person name="Morieri G."/>
            <person name="Champion C."/>
            <person name="Hetherington A.J."/>
            <person name="Kelly S."/>
            <person name="Saint-Marcoux D."/>
            <person name="Proust H."/>
            <person name="Prescott H."/>
            <person name="Dolan L."/>
        </authorList>
    </citation>
    <scope>NUCLEOTIDE SEQUENCE [LARGE SCALE GENOMIC DNA]</scope>
    <source>
        <tissue evidence="2">Whole gametophyte</tissue>
    </source>
</reference>
<evidence type="ECO:0000313" key="3">
    <source>
        <dbReference type="Proteomes" id="UP000077202"/>
    </source>
</evidence>
<keyword evidence="3" id="KW-1185">Reference proteome</keyword>
<gene>
    <name evidence="2" type="ORF">AXG93_2958s1230</name>
</gene>
<comment type="caution">
    <text evidence="2">The sequence shown here is derived from an EMBL/GenBank/DDBJ whole genome shotgun (WGS) entry which is preliminary data.</text>
</comment>
<evidence type="ECO:0000313" key="2">
    <source>
        <dbReference type="EMBL" id="OAE19747.1"/>
    </source>
</evidence>
<accession>A0A176VGN3</accession>
<dbReference type="AlphaFoldDB" id="A0A176VGN3"/>
<organism evidence="2 3">
    <name type="scientific">Marchantia polymorpha subsp. ruderalis</name>
    <dbReference type="NCBI Taxonomy" id="1480154"/>
    <lineage>
        <taxon>Eukaryota</taxon>
        <taxon>Viridiplantae</taxon>
        <taxon>Streptophyta</taxon>
        <taxon>Embryophyta</taxon>
        <taxon>Marchantiophyta</taxon>
        <taxon>Marchantiopsida</taxon>
        <taxon>Marchantiidae</taxon>
        <taxon>Marchantiales</taxon>
        <taxon>Marchantiaceae</taxon>
        <taxon>Marchantia</taxon>
    </lineage>
</organism>